<evidence type="ECO:0000313" key="4">
    <source>
        <dbReference type="EMBL" id="HGQ77958.1"/>
    </source>
</evidence>
<feature type="transmembrane region" description="Helical" evidence="2">
    <location>
        <begin position="12"/>
        <end position="33"/>
    </location>
</feature>
<keyword evidence="2" id="KW-1133">Transmembrane helix</keyword>
<dbReference type="SUPFAM" id="SSF56300">
    <property type="entry name" value="Metallo-dependent phosphatases"/>
    <property type="match status" value="1"/>
</dbReference>
<comment type="similarity">
    <text evidence="1">Belongs to the CapA family.</text>
</comment>
<dbReference type="PANTHER" id="PTHR33393">
    <property type="entry name" value="POLYGLUTAMINE SYNTHESIS ACCESSORY PROTEIN RV0574C-RELATED"/>
    <property type="match status" value="1"/>
</dbReference>
<evidence type="ECO:0000259" key="3">
    <source>
        <dbReference type="SMART" id="SM00854"/>
    </source>
</evidence>
<dbReference type="EMBL" id="DTBH01000178">
    <property type="protein sequence ID" value="HGQ77958.1"/>
    <property type="molecule type" value="Genomic_DNA"/>
</dbReference>
<keyword evidence="2" id="KW-0472">Membrane</keyword>
<comment type="caution">
    <text evidence="5">The sequence shown here is derived from an EMBL/GenBank/DDBJ whole genome shotgun (WGS) entry which is preliminary data.</text>
</comment>
<dbReference type="PANTHER" id="PTHR33393:SF12">
    <property type="entry name" value="CAPSULE BIOSYNTHESIS PROTEIN CAPA"/>
    <property type="match status" value="1"/>
</dbReference>
<evidence type="ECO:0000313" key="5">
    <source>
        <dbReference type="EMBL" id="HGU41899.1"/>
    </source>
</evidence>
<accession>A0A7C4RXW2</accession>
<dbReference type="SMART" id="SM00854">
    <property type="entry name" value="PGA_cap"/>
    <property type="match status" value="1"/>
</dbReference>
<dbReference type="AlphaFoldDB" id="A0A7C4RXW2"/>
<proteinExistence type="inferred from homology"/>
<feature type="domain" description="Capsule synthesis protein CapA" evidence="3">
    <location>
        <begin position="36"/>
        <end position="277"/>
    </location>
</feature>
<dbReference type="Gene3D" id="3.60.21.10">
    <property type="match status" value="1"/>
</dbReference>
<dbReference type="InterPro" id="IPR019079">
    <property type="entry name" value="Capsule_synth_CapA"/>
</dbReference>
<evidence type="ECO:0000256" key="1">
    <source>
        <dbReference type="ARBA" id="ARBA00005662"/>
    </source>
</evidence>
<reference evidence="5" key="1">
    <citation type="journal article" date="2020" name="mSystems">
        <title>Genome- and Community-Level Interaction Insights into Carbon Utilization and Element Cycling Functions of Hydrothermarchaeota in Hydrothermal Sediment.</title>
        <authorList>
            <person name="Zhou Z."/>
            <person name="Liu Y."/>
            <person name="Xu W."/>
            <person name="Pan J."/>
            <person name="Luo Z.H."/>
            <person name="Li M."/>
        </authorList>
    </citation>
    <scope>NUCLEOTIDE SEQUENCE [LARGE SCALE GENOMIC DNA]</scope>
    <source>
        <strain evidence="5">SpSt-604</strain>
        <strain evidence="4">SpSt-640</strain>
    </source>
</reference>
<sequence length="388" mass="44871">MSNLYKMGRFPNVVFWLVFFYLNLFLCSLLFSIEITLSLVGDVMFHMPTVNSAYSNGKYHFENIFEHVKKYIEKSDIAFCNLETTLGGYPYTGYPRFSSPDEVLDALKYAGFDIINVANNHMLDRGVFGLRKTLEQIKRRGLIYVGARFTPLEKLYKIVEVKGLRISFVSFTYSTNGIPIDEKYKYMFMYISKQTLLSILDEMKKISEVVIVYFHYGNEYQTTPTKEQIELAYLALDNGADMVIASHPHVLQHVELVEYGPKTKLIAYSLGNFLSNMTAPGTDEGVILNITYHPVKGVLNVNPILTWVHRYTVENKFYYRILPVGDYLASTDRFLSKTDIRRLSQIAQKKLVERKGKRQPTSTNFIKSTTPLKNYFYNQLMNSLTFSY</sequence>
<name>A0A7C4RXW2_FERPE</name>
<dbReference type="EMBL" id="DSZT01000094">
    <property type="protein sequence ID" value="HGU41899.1"/>
    <property type="molecule type" value="Genomic_DNA"/>
</dbReference>
<dbReference type="Pfam" id="PF09587">
    <property type="entry name" value="PGA_cap"/>
    <property type="match status" value="1"/>
</dbReference>
<protein>
    <submittedName>
        <fullName evidence="5">CapA family protein</fullName>
    </submittedName>
</protein>
<organism evidence="5">
    <name type="scientific">Fervidobacterium pennivorans</name>
    <dbReference type="NCBI Taxonomy" id="93466"/>
    <lineage>
        <taxon>Bacteria</taxon>
        <taxon>Thermotogati</taxon>
        <taxon>Thermotogota</taxon>
        <taxon>Thermotogae</taxon>
        <taxon>Thermotogales</taxon>
        <taxon>Fervidobacteriaceae</taxon>
        <taxon>Fervidobacterium</taxon>
    </lineage>
</organism>
<dbReference type="InterPro" id="IPR052169">
    <property type="entry name" value="CW_Biosynth-Accessory"/>
</dbReference>
<keyword evidence="2" id="KW-0812">Transmembrane</keyword>
<dbReference type="CDD" id="cd07381">
    <property type="entry name" value="MPP_CapA"/>
    <property type="match status" value="1"/>
</dbReference>
<gene>
    <name evidence="5" type="ORF">ENT72_03110</name>
    <name evidence="4" type="ORF">ENU12_08715</name>
</gene>
<evidence type="ECO:0000256" key="2">
    <source>
        <dbReference type="SAM" id="Phobius"/>
    </source>
</evidence>
<dbReference type="InterPro" id="IPR029052">
    <property type="entry name" value="Metallo-depent_PP-like"/>
</dbReference>